<protein>
    <submittedName>
        <fullName evidence="1">Uncharacterized protein</fullName>
    </submittedName>
</protein>
<evidence type="ECO:0000313" key="2">
    <source>
        <dbReference type="Proteomes" id="UP001066276"/>
    </source>
</evidence>
<evidence type="ECO:0000313" key="1">
    <source>
        <dbReference type="EMBL" id="KAJ1152620.1"/>
    </source>
</evidence>
<dbReference type="EMBL" id="JANPWB010000009">
    <property type="protein sequence ID" value="KAJ1152620.1"/>
    <property type="molecule type" value="Genomic_DNA"/>
</dbReference>
<name>A0AAV7RM72_PLEWA</name>
<gene>
    <name evidence="1" type="ORF">NDU88_005395</name>
</gene>
<organism evidence="1 2">
    <name type="scientific">Pleurodeles waltl</name>
    <name type="common">Iberian ribbed newt</name>
    <dbReference type="NCBI Taxonomy" id="8319"/>
    <lineage>
        <taxon>Eukaryota</taxon>
        <taxon>Metazoa</taxon>
        <taxon>Chordata</taxon>
        <taxon>Craniata</taxon>
        <taxon>Vertebrata</taxon>
        <taxon>Euteleostomi</taxon>
        <taxon>Amphibia</taxon>
        <taxon>Batrachia</taxon>
        <taxon>Caudata</taxon>
        <taxon>Salamandroidea</taxon>
        <taxon>Salamandridae</taxon>
        <taxon>Pleurodelinae</taxon>
        <taxon>Pleurodeles</taxon>
    </lineage>
</organism>
<dbReference type="Proteomes" id="UP001066276">
    <property type="component" value="Chromosome 5"/>
</dbReference>
<accession>A0AAV7RM72</accession>
<reference evidence="1" key="1">
    <citation type="journal article" date="2022" name="bioRxiv">
        <title>Sequencing and chromosome-scale assembly of the giantPleurodeles waltlgenome.</title>
        <authorList>
            <person name="Brown T."/>
            <person name="Elewa A."/>
            <person name="Iarovenko S."/>
            <person name="Subramanian E."/>
            <person name="Araus A.J."/>
            <person name="Petzold A."/>
            <person name="Susuki M."/>
            <person name="Suzuki K.-i.T."/>
            <person name="Hayashi T."/>
            <person name="Toyoda A."/>
            <person name="Oliveira C."/>
            <person name="Osipova E."/>
            <person name="Leigh N.D."/>
            <person name="Simon A."/>
            <person name="Yun M.H."/>
        </authorList>
    </citation>
    <scope>NUCLEOTIDE SEQUENCE</scope>
    <source>
        <strain evidence="1">20211129_DDA</strain>
        <tissue evidence="1">Liver</tissue>
    </source>
</reference>
<sequence length="196" mass="21393">MVIEPNKVVQALRVLQEEEREDLIKEGVLEQVWVGLKSPKRSSAEGVTAAVLAYTSPEKSPKKFRKFKSKGVSGRKVSASPERIAHVVEKSPMDLPVVRPVRRGGVRVARRSGASFRQRVAAVGRESLPVVAVHLEGQEVACGDDMHVLNSQRAPQAAACVGGLLGRRQLEDGSKQAPLAVEMRWSASSRFLKKLP</sequence>
<keyword evidence="2" id="KW-1185">Reference proteome</keyword>
<proteinExistence type="predicted"/>
<comment type="caution">
    <text evidence="1">The sequence shown here is derived from an EMBL/GenBank/DDBJ whole genome shotgun (WGS) entry which is preliminary data.</text>
</comment>
<dbReference type="AlphaFoldDB" id="A0AAV7RM72"/>